<proteinExistence type="predicted"/>
<dbReference type="Gene3D" id="3.90.70.10">
    <property type="entry name" value="Cysteine proteinases"/>
    <property type="match status" value="1"/>
</dbReference>
<evidence type="ECO:0000256" key="2">
    <source>
        <dbReference type="SAM" id="MobiDB-lite"/>
    </source>
</evidence>
<accession>A0ABP1RH16</accession>
<dbReference type="InterPro" id="IPR038765">
    <property type="entry name" value="Papain-like_cys_pep_sf"/>
</dbReference>
<protein>
    <recommendedName>
        <fullName evidence="5">Ubiquitin carboxyl-terminal hydrolase CYLD</fullName>
    </recommendedName>
</protein>
<sequence length="734" mass="82998">MGGQPSKERKRELLQQKILCYLKSSNEEDYKKNPSKAFSSVRSLGFKNVEDFIKNIRLTEAVTLSQNHPEGRKGMRYVVKSNPAKRGTLVKSRNIDRPDLATLKMDRERGRNPLHCAPRRKLVNFSFDQLEPEKVYYQSFLMDPFSQSSFLRKSVEKDNLLETASTTIATTQLPKPPKEPANKPISSKKRSTEKLPVSKDSNDTRKAQKVNTLPFEMELTQTTDSEKCFEEEFSLPNLDDSNEGIVENYDLQSAPFVDESKIDTNPPDSPLESKAEPTVACFAGTEPNFNAPNLDAEDMAAQQIDNFESEAKPDETLESGPDVSKMDQQALENSIERVSNEVLENNNENQLQGATTIRSCLKRTLSNESNHENLPSKKLNSSSKLHDKNLNDESIPNLFIGTSKGIEGYSNSCYMDSMLVSMFYCTAAFNGILKQKEADSKYASLARKYLRDNIVKPLRKKYYCTSESAMKLRQHLSQLDGDILGSFMDVEQLLYLLFDDALKEREFIQYTDGGGDFMHQTSIDNNDKSKSITVQKNLETSMKINGDLKFQSVPNPALIVGLPRSNGRFVQYFSVIPNTELDISGLIESVKCDSCNEIANWEKLDRQNVQPPIPCCDSCSAIIISKNLDNYCVIASRMKMRLSAIICVRASHFTAFVRNQMGTSEWLFFDSMSGKGPEIKIVKNLDVWLNNLTKQPNRSLKFLFQKKPNANTLLKQRTCSDGHMVIYEQISYPG</sequence>
<evidence type="ECO:0000313" key="3">
    <source>
        <dbReference type="EMBL" id="CAL8128089.1"/>
    </source>
</evidence>
<dbReference type="SUPFAM" id="SSF54001">
    <property type="entry name" value="Cysteine proteinases"/>
    <property type="match status" value="1"/>
</dbReference>
<evidence type="ECO:0008006" key="5">
    <source>
        <dbReference type="Google" id="ProtNLM"/>
    </source>
</evidence>
<name>A0ABP1RH16_9HEXA</name>
<feature type="compositionally biased region" description="Basic and acidic residues" evidence="2">
    <location>
        <begin position="190"/>
        <end position="206"/>
    </location>
</feature>
<feature type="region of interest" description="Disordered" evidence="2">
    <location>
        <begin position="366"/>
        <end position="388"/>
    </location>
</feature>
<evidence type="ECO:0000313" key="4">
    <source>
        <dbReference type="Proteomes" id="UP001642540"/>
    </source>
</evidence>
<reference evidence="3 4" key="1">
    <citation type="submission" date="2024-08" db="EMBL/GenBank/DDBJ databases">
        <authorList>
            <person name="Cucini C."/>
            <person name="Frati F."/>
        </authorList>
    </citation>
    <scope>NUCLEOTIDE SEQUENCE [LARGE SCALE GENOMIC DNA]</scope>
</reference>
<dbReference type="EMBL" id="CAXLJM020000074">
    <property type="protein sequence ID" value="CAL8128089.1"/>
    <property type="molecule type" value="Genomic_DNA"/>
</dbReference>
<dbReference type="PANTHER" id="PTHR11830">
    <property type="entry name" value="40S RIBOSOMAL PROTEIN S3A"/>
    <property type="match status" value="1"/>
</dbReference>
<organism evidence="3 4">
    <name type="scientific">Orchesella dallaii</name>
    <dbReference type="NCBI Taxonomy" id="48710"/>
    <lineage>
        <taxon>Eukaryota</taxon>
        <taxon>Metazoa</taxon>
        <taxon>Ecdysozoa</taxon>
        <taxon>Arthropoda</taxon>
        <taxon>Hexapoda</taxon>
        <taxon>Collembola</taxon>
        <taxon>Entomobryomorpha</taxon>
        <taxon>Entomobryoidea</taxon>
        <taxon>Orchesellidae</taxon>
        <taxon>Orchesellinae</taxon>
        <taxon>Orchesella</taxon>
    </lineage>
</organism>
<evidence type="ECO:0000256" key="1">
    <source>
        <dbReference type="ARBA" id="ARBA00022490"/>
    </source>
</evidence>
<keyword evidence="1" id="KW-0963">Cytoplasm</keyword>
<comment type="caution">
    <text evidence="3">The sequence shown here is derived from an EMBL/GenBank/DDBJ whole genome shotgun (WGS) entry which is preliminary data.</text>
</comment>
<gene>
    <name evidence="3" type="ORF">ODALV1_LOCUS22080</name>
</gene>
<keyword evidence="4" id="KW-1185">Reference proteome</keyword>
<feature type="region of interest" description="Disordered" evidence="2">
    <location>
        <begin position="166"/>
        <end position="207"/>
    </location>
</feature>
<dbReference type="Proteomes" id="UP001642540">
    <property type="component" value="Unassembled WGS sequence"/>
</dbReference>